<dbReference type="RefSeq" id="WP_079586854.1">
    <property type="nucleotide sequence ID" value="NZ_FNTI01000001.1"/>
</dbReference>
<dbReference type="Proteomes" id="UP000183208">
    <property type="component" value="Unassembled WGS sequence"/>
</dbReference>
<name>A0A1M7GGE6_9BRAD</name>
<dbReference type="OrthoDB" id="242138at2"/>
<accession>A0A1M7GGE6</accession>
<organism evidence="2 3">
    <name type="scientific">Bradyrhizobium lablabi</name>
    <dbReference type="NCBI Taxonomy" id="722472"/>
    <lineage>
        <taxon>Bacteria</taxon>
        <taxon>Pseudomonadati</taxon>
        <taxon>Pseudomonadota</taxon>
        <taxon>Alphaproteobacteria</taxon>
        <taxon>Hyphomicrobiales</taxon>
        <taxon>Nitrobacteraceae</taxon>
        <taxon>Bradyrhizobium</taxon>
    </lineage>
</organism>
<dbReference type="EMBL" id="FNTI01000001">
    <property type="protein sequence ID" value="SEE19003.1"/>
    <property type="molecule type" value="Genomic_DNA"/>
</dbReference>
<feature type="region of interest" description="Disordered" evidence="1">
    <location>
        <begin position="87"/>
        <end position="117"/>
    </location>
</feature>
<feature type="compositionally biased region" description="Low complexity" evidence="1">
    <location>
        <begin position="94"/>
        <end position="107"/>
    </location>
</feature>
<evidence type="ECO:0000313" key="2">
    <source>
        <dbReference type="EMBL" id="SEE19003.1"/>
    </source>
</evidence>
<dbReference type="AlphaFoldDB" id="A0A1M7GGE6"/>
<proteinExistence type="predicted"/>
<sequence>MLHIDIPTLEEFKALAQIKGEVCISVYLPVSPLVQNIRANRIAFRDLAREALAQLREAGADKRKIAVFEERFDHLAGLEHDVQDEDKIRKRSARSQTRSIRSSTIRRMGWRCSRPPA</sequence>
<gene>
    <name evidence="2" type="ORF">SAMN05444171_6585</name>
</gene>
<evidence type="ECO:0000256" key="1">
    <source>
        <dbReference type="SAM" id="MobiDB-lite"/>
    </source>
</evidence>
<protein>
    <submittedName>
        <fullName evidence="2">Uncharacterized protein</fullName>
    </submittedName>
</protein>
<evidence type="ECO:0000313" key="3">
    <source>
        <dbReference type="Proteomes" id="UP000183208"/>
    </source>
</evidence>
<reference evidence="2 3" key="1">
    <citation type="submission" date="2016-10" db="EMBL/GenBank/DDBJ databases">
        <authorList>
            <person name="de Groot N.N."/>
        </authorList>
    </citation>
    <scope>NUCLEOTIDE SEQUENCE [LARGE SCALE GENOMIC DNA]</scope>
    <source>
        <strain evidence="2 3">GAS522</strain>
    </source>
</reference>